<name>A0ABD2YRZ7_9GENT</name>
<dbReference type="SUPFAM" id="SSF47954">
    <property type="entry name" value="Cyclin-like"/>
    <property type="match status" value="2"/>
</dbReference>
<accession>A0ABD2YRZ7</accession>
<dbReference type="CDD" id="cd20544">
    <property type="entry name" value="CYCLIN_AtCycD-like_rpt2"/>
    <property type="match status" value="1"/>
</dbReference>
<dbReference type="Gene3D" id="1.10.472.10">
    <property type="entry name" value="Cyclin-like"/>
    <property type="match status" value="2"/>
</dbReference>
<dbReference type="FunFam" id="1.10.472.10:FF:000040">
    <property type="entry name" value="D6-type cyclin"/>
    <property type="match status" value="1"/>
</dbReference>
<evidence type="ECO:0000313" key="8">
    <source>
        <dbReference type="EMBL" id="KAL3509539.1"/>
    </source>
</evidence>
<keyword evidence="3 5" id="KW-0195">Cyclin</keyword>
<dbReference type="InterPro" id="IPR006671">
    <property type="entry name" value="Cyclin_N"/>
</dbReference>
<feature type="domain" description="Cyclin-like" evidence="6">
    <location>
        <begin position="58"/>
        <end position="142"/>
    </location>
</feature>
<dbReference type="Proteomes" id="UP001630127">
    <property type="component" value="Unassembled WGS sequence"/>
</dbReference>
<keyword evidence="4" id="KW-0131">Cell cycle</keyword>
<dbReference type="SMART" id="SM00385">
    <property type="entry name" value="CYCLIN"/>
    <property type="match status" value="2"/>
</dbReference>
<evidence type="ECO:0000313" key="9">
    <source>
        <dbReference type="Proteomes" id="UP001630127"/>
    </source>
</evidence>
<sequence length="308" mass="35139">MELDYNLENPLPISHEFLLTDSINSLFNNEADHMASNGYLQSLNDTSFEFTIRDKTISLILQFSQNFDPFLSYLAINYLDRFLSCQPFSDGKPWILRLVAVSCVSLAMKMRKSESSVPCMQNDESFIFGSQTIERMELLILGALKWRMRSITPFCFINYFISLFKFKDLPSTQALRARALEIILKAQNEFKLLEFKPSIIAASALLSASHELFPLQFQCFKNAILCCSHVNKDNFLICYKMMQEIALDEYESVLEMVPSENTPANVLDLQYNYSSSSSSSEIEQTNASYEATTLGLEKGLKRRKIGGL</sequence>
<evidence type="ECO:0000256" key="2">
    <source>
        <dbReference type="ARBA" id="ARBA00022618"/>
    </source>
</evidence>
<evidence type="ECO:0000256" key="3">
    <source>
        <dbReference type="ARBA" id="ARBA00023127"/>
    </source>
</evidence>
<feature type="domain" description="Cyclin-like" evidence="6">
    <location>
        <begin position="155"/>
        <end position="244"/>
    </location>
</feature>
<dbReference type="AlphaFoldDB" id="A0ABD2YRZ7"/>
<dbReference type="Pfam" id="PF02984">
    <property type="entry name" value="Cyclin_C"/>
    <property type="match status" value="1"/>
</dbReference>
<evidence type="ECO:0000256" key="5">
    <source>
        <dbReference type="RuleBase" id="RU000383"/>
    </source>
</evidence>
<evidence type="ECO:0008006" key="10">
    <source>
        <dbReference type="Google" id="ProtNLM"/>
    </source>
</evidence>
<evidence type="ECO:0000256" key="1">
    <source>
        <dbReference type="ARBA" id="ARBA00009065"/>
    </source>
</evidence>
<comment type="similarity">
    <text evidence="1">Belongs to the cyclin family. Cyclin D subfamily.</text>
</comment>
<keyword evidence="2" id="KW-0132">Cell division</keyword>
<evidence type="ECO:0000259" key="7">
    <source>
        <dbReference type="SMART" id="SM01332"/>
    </source>
</evidence>
<reference evidence="8 9" key="1">
    <citation type="submission" date="2024-11" db="EMBL/GenBank/DDBJ databases">
        <title>A near-complete genome assembly of Cinchona calisaya.</title>
        <authorList>
            <person name="Lian D.C."/>
            <person name="Zhao X.W."/>
            <person name="Wei L."/>
        </authorList>
    </citation>
    <scope>NUCLEOTIDE SEQUENCE [LARGE SCALE GENOMIC DNA]</scope>
    <source>
        <tissue evidence="8">Nenye</tissue>
    </source>
</reference>
<organism evidence="8 9">
    <name type="scientific">Cinchona calisaya</name>
    <dbReference type="NCBI Taxonomy" id="153742"/>
    <lineage>
        <taxon>Eukaryota</taxon>
        <taxon>Viridiplantae</taxon>
        <taxon>Streptophyta</taxon>
        <taxon>Embryophyta</taxon>
        <taxon>Tracheophyta</taxon>
        <taxon>Spermatophyta</taxon>
        <taxon>Magnoliopsida</taxon>
        <taxon>eudicotyledons</taxon>
        <taxon>Gunneridae</taxon>
        <taxon>Pentapetalae</taxon>
        <taxon>asterids</taxon>
        <taxon>lamiids</taxon>
        <taxon>Gentianales</taxon>
        <taxon>Rubiaceae</taxon>
        <taxon>Cinchonoideae</taxon>
        <taxon>Cinchoneae</taxon>
        <taxon>Cinchona</taxon>
    </lineage>
</organism>
<dbReference type="EMBL" id="JBJUIK010000012">
    <property type="protein sequence ID" value="KAL3509539.1"/>
    <property type="molecule type" value="Genomic_DNA"/>
</dbReference>
<dbReference type="InterPro" id="IPR013763">
    <property type="entry name" value="Cyclin-like_dom"/>
</dbReference>
<feature type="domain" description="Cyclin C-terminal" evidence="7">
    <location>
        <begin position="151"/>
        <end position="280"/>
    </location>
</feature>
<proteinExistence type="inferred from homology"/>
<comment type="caution">
    <text evidence="8">The sequence shown here is derived from an EMBL/GenBank/DDBJ whole genome shotgun (WGS) entry which is preliminary data.</text>
</comment>
<dbReference type="GO" id="GO:0051301">
    <property type="term" value="P:cell division"/>
    <property type="evidence" value="ECO:0007669"/>
    <property type="project" value="UniProtKB-KW"/>
</dbReference>
<gene>
    <name evidence="8" type="ORF">ACH5RR_028940</name>
</gene>
<dbReference type="InterPro" id="IPR004367">
    <property type="entry name" value="Cyclin_C-dom"/>
</dbReference>
<evidence type="ECO:0000259" key="6">
    <source>
        <dbReference type="SMART" id="SM00385"/>
    </source>
</evidence>
<dbReference type="PANTHER" id="PTHR10177">
    <property type="entry name" value="CYCLINS"/>
    <property type="match status" value="1"/>
</dbReference>
<dbReference type="SMART" id="SM01332">
    <property type="entry name" value="Cyclin_C"/>
    <property type="match status" value="1"/>
</dbReference>
<evidence type="ECO:0000256" key="4">
    <source>
        <dbReference type="ARBA" id="ARBA00023306"/>
    </source>
</evidence>
<keyword evidence="9" id="KW-1185">Reference proteome</keyword>
<dbReference type="InterPro" id="IPR039361">
    <property type="entry name" value="Cyclin"/>
</dbReference>
<protein>
    <recommendedName>
        <fullName evidence="10">B-like cyclin</fullName>
    </recommendedName>
</protein>
<dbReference type="InterPro" id="IPR036915">
    <property type="entry name" value="Cyclin-like_sf"/>
</dbReference>
<dbReference type="Pfam" id="PF00134">
    <property type="entry name" value="Cyclin_N"/>
    <property type="match status" value="1"/>
</dbReference>
<dbReference type="FunFam" id="1.10.472.10:FF:000060">
    <property type="entry name" value="D6-type cyclin"/>
    <property type="match status" value="1"/>
</dbReference>